<sequence length="231" mass="25010">MSSSPAPSPAARRTDGRAARWAGQRERRRREFVDAALRAVAAHGPEVSTEQIAEEAGVARTRLYKYFTDAADLQAAIADRVAELITAELAPAWNPHGTPMQAIAAAIGAHTTWLSEHGDLYRYLTMHSLSAQAGGRDAVTDVKTAIARNLTAVFEHYLALFGLDVRAAETVAFGLVGLVESSTSRWLENPRGVSRDELAGLLERWVWRIFDDTLRAGGVELDPDAPLPAPG</sequence>
<dbReference type="SUPFAM" id="SSF48498">
    <property type="entry name" value="Tetracyclin repressor-like, C-terminal domain"/>
    <property type="match status" value="1"/>
</dbReference>
<evidence type="ECO:0000256" key="1">
    <source>
        <dbReference type="ARBA" id="ARBA00023125"/>
    </source>
</evidence>
<gene>
    <name evidence="5" type="ORF">BAY60_22725</name>
</gene>
<keyword evidence="6" id="KW-1185">Reference proteome</keyword>
<dbReference type="AlphaFoldDB" id="A0A2V4APK6"/>
<dbReference type="GO" id="GO:0000976">
    <property type="term" value="F:transcription cis-regulatory region binding"/>
    <property type="evidence" value="ECO:0007669"/>
    <property type="project" value="TreeGrafter"/>
</dbReference>
<dbReference type="Gene3D" id="1.10.357.10">
    <property type="entry name" value="Tetracycline Repressor, domain 2"/>
    <property type="match status" value="1"/>
</dbReference>
<dbReference type="InterPro" id="IPR001647">
    <property type="entry name" value="HTH_TetR"/>
</dbReference>
<protein>
    <submittedName>
        <fullName evidence="5">TetR family transcriptional regulator</fullName>
    </submittedName>
</protein>
<dbReference type="InterPro" id="IPR009057">
    <property type="entry name" value="Homeodomain-like_sf"/>
</dbReference>
<dbReference type="OrthoDB" id="4542604at2"/>
<keyword evidence="1 2" id="KW-0238">DNA-binding</keyword>
<dbReference type="InterPro" id="IPR050109">
    <property type="entry name" value="HTH-type_TetR-like_transc_reg"/>
</dbReference>
<reference evidence="5 6" key="1">
    <citation type="submission" date="2016-07" db="EMBL/GenBank/DDBJ databases">
        <title>Draft genome sequence of Prauserella muralis DSM 45305, isolated from a mould-covered wall in an indoor environment.</title>
        <authorList>
            <person name="Ruckert C."/>
            <person name="Albersmeier A."/>
            <person name="Jiang C.-L."/>
            <person name="Jiang Y."/>
            <person name="Kalinowski J."/>
            <person name="Schneider O."/>
            <person name="Winkler A."/>
            <person name="Zotchev S.B."/>
        </authorList>
    </citation>
    <scope>NUCLEOTIDE SEQUENCE [LARGE SCALE GENOMIC DNA]</scope>
    <source>
        <strain evidence="5 6">DSM 45305</strain>
    </source>
</reference>
<evidence type="ECO:0000256" key="3">
    <source>
        <dbReference type="SAM" id="MobiDB-lite"/>
    </source>
</evidence>
<dbReference type="Proteomes" id="UP000249915">
    <property type="component" value="Unassembled WGS sequence"/>
</dbReference>
<dbReference type="PANTHER" id="PTHR30055">
    <property type="entry name" value="HTH-TYPE TRANSCRIPTIONAL REGULATOR RUTR"/>
    <property type="match status" value="1"/>
</dbReference>
<dbReference type="SUPFAM" id="SSF46689">
    <property type="entry name" value="Homeodomain-like"/>
    <property type="match status" value="1"/>
</dbReference>
<dbReference type="PANTHER" id="PTHR30055:SF226">
    <property type="entry name" value="HTH-TYPE TRANSCRIPTIONAL REGULATOR PKSA"/>
    <property type="match status" value="1"/>
</dbReference>
<proteinExistence type="predicted"/>
<comment type="caution">
    <text evidence="5">The sequence shown here is derived from an EMBL/GenBank/DDBJ whole genome shotgun (WGS) entry which is preliminary data.</text>
</comment>
<dbReference type="Pfam" id="PF00440">
    <property type="entry name" value="TetR_N"/>
    <property type="match status" value="1"/>
</dbReference>
<feature type="compositionally biased region" description="Basic and acidic residues" evidence="3">
    <location>
        <begin position="12"/>
        <end position="25"/>
    </location>
</feature>
<feature type="region of interest" description="Disordered" evidence="3">
    <location>
        <begin position="1"/>
        <end position="25"/>
    </location>
</feature>
<feature type="domain" description="HTH tetR-type" evidence="4">
    <location>
        <begin position="26"/>
        <end position="85"/>
    </location>
</feature>
<feature type="DNA-binding region" description="H-T-H motif" evidence="2">
    <location>
        <begin position="48"/>
        <end position="67"/>
    </location>
</feature>
<evidence type="ECO:0000256" key="2">
    <source>
        <dbReference type="PROSITE-ProRule" id="PRU00335"/>
    </source>
</evidence>
<dbReference type="InterPro" id="IPR036271">
    <property type="entry name" value="Tet_transcr_reg_TetR-rel_C_sf"/>
</dbReference>
<evidence type="ECO:0000259" key="4">
    <source>
        <dbReference type="PROSITE" id="PS50977"/>
    </source>
</evidence>
<dbReference type="EMBL" id="MASW01000005">
    <property type="protein sequence ID" value="PXY22636.1"/>
    <property type="molecule type" value="Genomic_DNA"/>
</dbReference>
<evidence type="ECO:0000313" key="5">
    <source>
        <dbReference type="EMBL" id="PXY22636.1"/>
    </source>
</evidence>
<dbReference type="PROSITE" id="PS50977">
    <property type="entry name" value="HTH_TETR_2"/>
    <property type="match status" value="1"/>
</dbReference>
<organism evidence="5 6">
    <name type="scientific">Prauserella muralis</name>
    <dbReference type="NCBI Taxonomy" id="588067"/>
    <lineage>
        <taxon>Bacteria</taxon>
        <taxon>Bacillati</taxon>
        <taxon>Actinomycetota</taxon>
        <taxon>Actinomycetes</taxon>
        <taxon>Pseudonocardiales</taxon>
        <taxon>Pseudonocardiaceae</taxon>
        <taxon>Prauserella</taxon>
    </lineage>
</organism>
<dbReference type="GO" id="GO:0003700">
    <property type="term" value="F:DNA-binding transcription factor activity"/>
    <property type="evidence" value="ECO:0007669"/>
    <property type="project" value="TreeGrafter"/>
</dbReference>
<evidence type="ECO:0000313" key="6">
    <source>
        <dbReference type="Proteomes" id="UP000249915"/>
    </source>
</evidence>
<accession>A0A2V4APK6</accession>
<feature type="compositionally biased region" description="Low complexity" evidence="3">
    <location>
        <begin position="1"/>
        <end position="11"/>
    </location>
</feature>
<name>A0A2V4APK6_9PSEU</name>
<dbReference type="RefSeq" id="WP_112283237.1">
    <property type="nucleotide sequence ID" value="NZ_MASW01000005.1"/>
</dbReference>